<dbReference type="GO" id="GO:0005524">
    <property type="term" value="F:ATP binding"/>
    <property type="evidence" value="ECO:0007669"/>
    <property type="project" value="UniProtKB-KW"/>
</dbReference>
<dbReference type="GO" id="GO:0015630">
    <property type="term" value="C:microtubule cytoskeleton"/>
    <property type="evidence" value="ECO:0007669"/>
    <property type="project" value="TreeGrafter"/>
</dbReference>
<dbReference type="PANTHER" id="PTHR23074">
    <property type="entry name" value="AAA DOMAIN-CONTAINING"/>
    <property type="match status" value="1"/>
</dbReference>
<feature type="compositionally biased region" description="Basic and acidic residues" evidence="3">
    <location>
        <begin position="16"/>
        <end position="36"/>
    </location>
</feature>
<sequence length="381" mass="41657">MTLIRSMHATNSTNDSGERSLMELDAEPSPKPKEPTAAKNSGAAAAKVAPKTTAPAAPKTVAKKSRIPLPVSNPSRPQLLSISLMFSRAKRTCIFDQVSPTPGPGHYSPRLPGGFSGQGVSQSVMTPRTSAGRGGQLASKVSKMKGIDNKLADVVLNDLVDETPGVKFSDIGGQETAKQAGSARGRRSLFAIATAVEPSIIFIDEVDTLPRARSNSDHDAMRRLETEFLVQFDGVRSSSDCRVVVMAAANRPQELDEAVLRRFPKRVYLGLPDFQIRRSIVEVLLKKETGGLDRLSLRDLDDIANRTEGYSCSDLTLLTKDAVMGPIRELNREEILRIDPKKIRHVFLKDFLNALQKIRASMSAGHVKELEKWRDQFGDIS</sequence>
<protein>
    <submittedName>
        <fullName evidence="6">Uncharacterized protein</fullName>
    </submittedName>
</protein>
<dbReference type="InterPro" id="IPR003959">
    <property type="entry name" value="ATPase_AAA_core"/>
</dbReference>
<dbReference type="FunFam" id="1.10.8.60:FF:000022">
    <property type="entry name" value="Fidgetin like 1"/>
    <property type="match status" value="1"/>
</dbReference>
<dbReference type="SUPFAM" id="SSF52540">
    <property type="entry name" value="P-loop containing nucleoside triphosphate hydrolases"/>
    <property type="match status" value="1"/>
</dbReference>
<dbReference type="InterPro" id="IPR027417">
    <property type="entry name" value="P-loop_NTPase"/>
</dbReference>
<evidence type="ECO:0000256" key="3">
    <source>
        <dbReference type="SAM" id="MobiDB-lite"/>
    </source>
</evidence>
<evidence type="ECO:0000259" key="5">
    <source>
        <dbReference type="Pfam" id="PF17862"/>
    </source>
</evidence>
<reference evidence="6" key="1">
    <citation type="submission" date="2020-11" db="EMBL/GenBank/DDBJ databases">
        <authorList>
            <person name="Tran Van P."/>
        </authorList>
    </citation>
    <scope>NUCLEOTIDE SEQUENCE</scope>
</reference>
<keyword evidence="1" id="KW-0547">Nucleotide-binding</keyword>
<dbReference type="Gene3D" id="3.40.50.300">
    <property type="entry name" value="P-loop containing nucleotide triphosphate hydrolases"/>
    <property type="match status" value="1"/>
</dbReference>
<gene>
    <name evidence="6" type="ORF">CTOB1V02_LOCUS5360</name>
</gene>
<accession>A0A7R8ZMT9</accession>
<feature type="compositionally biased region" description="Low complexity" evidence="3">
    <location>
        <begin position="37"/>
        <end position="60"/>
    </location>
</feature>
<dbReference type="InterPro" id="IPR050304">
    <property type="entry name" value="MT-severing_AAA_ATPase"/>
</dbReference>
<dbReference type="EMBL" id="OB661149">
    <property type="protein sequence ID" value="CAD7227453.1"/>
    <property type="molecule type" value="Genomic_DNA"/>
</dbReference>
<evidence type="ECO:0000256" key="2">
    <source>
        <dbReference type="ARBA" id="ARBA00022840"/>
    </source>
</evidence>
<organism evidence="6">
    <name type="scientific">Cyprideis torosa</name>
    <dbReference type="NCBI Taxonomy" id="163714"/>
    <lineage>
        <taxon>Eukaryota</taxon>
        <taxon>Metazoa</taxon>
        <taxon>Ecdysozoa</taxon>
        <taxon>Arthropoda</taxon>
        <taxon>Crustacea</taxon>
        <taxon>Oligostraca</taxon>
        <taxon>Ostracoda</taxon>
        <taxon>Podocopa</taxon>
        <taxon>Podocopida</taxon>
        <taxon>Cytherocopina</taxon>
        <taxon>Cytheroidea</taxon>
        <taxon>Cytherideidae</taxon>
        <taxon>Cyprideis</taxon>
    </lineage>
</organism>
<dbReference type="OrthoDB" id="10251136at2759"/>
<name>A0A7R8ZMT9_9CRUS</name>
<dbReference type="AlphaFoldDB" id="A0A7R8ZMT9"/>
<dbReference type="GO" id="GO:0000226">
    <property type="term" value="P:microtubule cytoskeleton organization"/>
    <property type="evidence" value="ECO:0007669"/>
    <property type="project" value="UniProtKB-ARBA"/>
</dbReference>
<feature type="region of interest" description="Disordered" evidence="3">
    <location>
        <begin position="1"/>
        <end position="74"/>
    </location>
</feature>
<feature type="domain" description="AAA ATPase AAA+ lid" evidence="5">
    <location>
        <begin position="299"/>
        <end position="332"/>
    </location>
</feature>
<dbReference type="InterPro" id="IPR041569">
    <property type="entry name" value="AAA_lid_3"/>
</dbReference>
<dbReference type="PANTHER" id="PTHR23074:SF86">
    <property type="entry name" value="SPASTIN"/>
    <property type="match status" value="1"/>
</dbReference>
<dbReference type="GO" id="GO:0016887">
    <property type="term" value="F:ATP hydrolysis activity"/>
    <property type="evidence" value="ECO:0007669"/>
    <property type="project" value="InterPro"/>
</dbReference>
<dbReference type="Pfam" id="PF17862">
    <property type="entry name" value="AAA_lid_3"/>
    <property type="match status" value="1"/>
</dbReference>
<evidence type="ECO:0000313" key="6">
    <source>
        <dbReference type="EMBL" id="CAD7227453.1"/>
    </source>
</evidence>
<keyword evidence="2" id="KW-0067">ATP-binding</keyword>
<dbReference type="Pfam" id="PF00004">
    <property type="entry name" value="AAA"/>
    <property type="match status" value="1"/>
</dbReference>
<dbReference type="Gene3D" id="1.10.8.60">
    <property type="match status" value="1"/>
</dbReference>
<proteinExistence type="predicted"/>
<feature type="domain" description="ATPase AAA-type core" evidence="4">
    <location>
        <begin position="165"/>
        <end position="270"/>
    </location>
</feature>
<evidence type="ECO:0000256" key="1">
    <source>
        <dbReference type="ARBA" id="ARBA00022741"/>
    </source>
</evidence>
<evidence type="ECO:0000259" key="4">
    <source>
        <dbReference type="Pfam" id="PF00004"/>
    </source>
</evidence>